<organism evidence="6 7">
    <name type="scientific">Neptunomonas qingdaonensis</name>
    <dbReference type="NCBI Taxonomy" id="1045558"/>
    <lineage>
        <taxon>Bacteria</taxon>
        <taxon>Pseudomonadati</taxon>
        <taxon>Pseudomonadota</taxon>
        <taxon>Gammaproteobacteria</taxon>
        <taxon>Oceanospirillales</taxon>
        <taxon>Oceanospirillaceae</taxon>
        <taxon>Neptunomonas</taxon>
    </lineage>
</organism>
<gene>
    <name evidence="6" type="ORF">SAMN05216175_11487</name>
</gene>
<evidence type="ECO:0000256" key="2">
    <source>
        <dbReference type="ARBA" id="ARBA00022692"/>
    </source>
</evidence>
<proteinExistence type="predicted"/>
<evidence type="ECO:0000256" key="5">
    <source>
        <dbReference type="SAM" id="Phobius"/>
    </source>
</evidence>
<dbReference type="PANTHER" id="PTHR36926:SF1">
    <property type="entry name" value="COLICIN V PRODUCTION PROTEIN"/>
    <property type="match status" value="1"/>
</dbReference>
<dbReference type="EMBL" id="FOOU01000014">
    <property type="protein sequence ID" value="SFG81543.1"/>
    <property type="molecule type" value="Genomic_DNA"/>
</dbReference>
<keyword evidence="7" id="KW-1185">Reference proteome</keyword>
<dbReference type="Pfam" id="PF02674">
    <property type="entry name" value="Colicin_V"/>
    <property type="match status" value="1"/>
</dbReference>
<feature type="transmembrane region" description="Helical" evidence="5">
    <location>
        <begin position="31"/>
        <end position="53"/>
    </location>
</feature>
<sequence>MNWADWAILGIVGISGLFSIKRGFVREALSLLTWVTAFVIARLFTDALATVLADYIQTPSFRIGSAFAILFIMTLIVGALVSNLVSLLVQATGLSGTDRILGMGFGLARGALVVVVLVALLGGTPAVQDAWWQGSQLIPHFVLMEAWSRDVATEVGQLIWNAGR</sequence>
<dbReference type="GO" id="GO:0016020">
    <property type="term" value="C:membrane"/>
    <property type="evidence" value="ECO:0007669"/>
    <property type="project" value="UniProtKB-SubCell"/>
</dbReference>
<evidence type="ECO:0000313" key="6">
    <source>
        <dbReference type="EMBL" id="SFG81543.1"/>
    </source>
</evidence>
<dbReference type="RefSeq" id="WP_090729658.1">
    <property type="nucleotide sequence ID" value="NZ_FOOU01000014.1"/>
</dbReference>
<dbReference type="AlphaFoldDB" id="A0A1I2UX88"/>
<evidence type="ECO:0000256" key="3">
    <source>
        <dbReference type="ARBA" id="ARBA00022989"/>
    </source>
</evidence>
<evidence type="ECO:0000256" key="1">
    <source>
        <dbReference type="ARBA" id="ARBA00004141"/>
    </source>
</evidence>
<dbReference type="STRING" id="1045558.SAMN05216175_11487"/>
<keyword evidence="3 5" id="KW-1133">Transmembrane helix</keyword>
<keyword evidence="4 5" id="KW-0472">Membrane</keyword>
<evidence type="ECO:0000313" key="7">
    <source>
        <dbReference type="Proteomes" id="UP000198623"/>
    </source>
</evidence>
<dbReference type="Proteomes" id="UP000198623">
    <property type="component" value="Unassembled WGS sequence"/>
</dbReference>
<feature type="transmembrane region" description="Helical" evidence="5">
    <location>
        <begin position="6"/>
        <end position="24"/>
    </location>
</feature>
<evidence type="ECO:0000256" key="4">
    <source>
        <dbReference type="ARBA" id="ARBA00023136"/>
    </source>
</evidence>
<dbReference type="InterPro" id="IPR003825">
    <property type="entry name" value="Colicin-V_CvpA"/>
</dbReference>
<feature type="transmembrane region" description="Helical" evidence="5">
    <location>
        <begin position="65"/>
        <end position="88"/>
    </location>
</feature>
<name>A0A1I2UX88_9GAMM</name>
<dbReference type="OrthoDB" id="9810601at2"/>
<dbReference type="PANTHER" id="PTHR36926">
    <property type="entry name" value="COLICIN V PRODUCTION PROTEIN"/>
    <property type="match status" value="1"/>
</dbReference>
<dbReference type="GO" id="GO:0009403">
    <property type="term" value="P:toxin biosynthetic process"/>
    <property type="evidence" value="ECO:0007669"/>
    <property type="project" value="InterPro"/>
</dbReference>
<reference evidence="7" key="1">
    <citation type="submission" date="2016-10" db="EMBL/GenBank/DDBJ databases">
        <authorList>
            <person name="Varghese N."/>
            <person name="Submissions S."/>
        </authorList>
    </citation>
    <scope>NUCLEOTIDE SEQUENCE [LARGE SCALE GENOMIC DNA]</scope>
    <source>
        <strain evidence="7">CGMCC 1.10971</strain>
    </source>
</reference>
<feature type="transmembrane region" description="Helical" evidence="5">
    <location>
        <begin position="100"/>
        <end position="122"/>
    </location>
</feature>
<keyword evidence="2 5" id="KW-0812">Transmembrane</keyword>
<comment type="subcellular location">
    <subcellularLocation>
        <location evidence="1">Membrane</location>
        <topology evidence="1">Multi-pass membrane protein</topology>
    </subcellularLocation>
</comment>
<protein>
    <submittedName>
        <fullName evidence="6">Membrane protein required for colicin V production</fullName>
    </submittedName>
</protein>
<accession>A0A1I2UX88</accession>
<dbReference type="InterPro" id="IPR052719">
    <property type="entry name" value="CvpA-like"/>
</dbReference>